<name>A0A1S7LLQ2_MAGMO</name>
<feature type="region of interest" description="Disordered" evidence="1">
    <location>
        <begin position="196"/>
        <end position="248"/>
    </location>
</feature>
<feature type="region of interest" description="Disordered" evidence="1">
    <location>
        <begin position="272"/>
        <end position="293"/>
    </location>
</feature>
<organism evidence="3">
    <name type="scientific">Magnetococcus massalia (strain MO-1)</name>
    <dbReference type="NCBI Taxonomy" id="451514"/>
    <lineage>
        <taxon>Bacteria</taxon>
        <taxon>Pseudomonadati</taxon>
        <taxon>Pseudomonadota</taxon>
        <taxon>Magnetococcia</taxon>
        <taxon>Magnetococcales</taxon>
        <taxon>Magnetococcaceae</taxon>
        <taxon>Magnetococcus</taxon>
    </lineage>
</organism>
<evidence type="ECO:0000313" key="3">
    <source>
        <dbReference type="EMBL" id="CRH06781.1"/>
    </source>
</evidence>
<accession>A0A1S7LLQ2</accession>
<dbReference type="SUPFAM" id="SSF53300">
    <property type="entry name" value="vWA-like"/>
    <property type="match status" value="1"/>
</dbReference>
<dbReference type="SMART" id="SM00327">
    <property type="entry name" value="VWA"/>
    <property type="match status" value="1"/>
</dbReference>
<feature type="compositionally biased region" description="Basic and acidic residues" evidence="1">
    <location>
        <begin position="232"/>
        <end position="248"/>
    </location>
</feature>
<feature type="domain" description="VWFA" evidence="2">
    <location>
        <begin position="435"/>
        <end position="616"/>
    </location>
</feature>
<dbReference type="PROSITE" id="PS50234">
    <property type="entry name" value="VWFA"/>
    <property type="match status" value="1"/>
</dbReference>
<dbReference type="PANTHER" id="PTHR41248:SF1">
    <property type="entry name" value="NORD PROTEIN"/>
    <property type="match status" value="1"/>
</dbReference>
<dbReference type="InterPro" id="IPR051928">
    <property type="entry name" value="NorD/CobT"/>
</dbReference>
<dbReference type="EMBL" id="LO017727">
    <property type="protein sequence ID" value="CRH06781.1"/>
    <property type="molecule type" value="Genomic_DNA"/>
</dbReference>
<gene>
    <name evidence="3" type="ORF">MAGMO_2626</name>
</gene>
<dbReference type="PANTHER" id="PTHR41248">
    <property type="entry name" value="NORD PROTEIN"/>
    <property type="match status" value="1"/>
</dbReference>
<sequence>MEEWVGGIWDRWITRKATDRHPDAVVTLSQMERRLKILFHALGGAPGVMLRGVGDQAHGKKRRGLQKLAGTGSKAPWGWRGEQHLNLPDQLDIFPTVELNQQLYQWLVALMIEPLPVAQHEVAWLSHCSDRTAQVLARYPGMGQRYARLLEAHLAQRQGFINEQEIDQQREAQLVEILCQPGDRSLAEQMPSGKKALWPIPLWPHPQPPQEQGVTARTDDPDEQDQQSERQAQSERDSSRKQAKRNDIEERKDGVMIYRFEALFSWTEMVKVNRPSDEEEEEEEAKRAADDMESLDITRSGQAAKKAFKFDLDLPSEAADDRPLGPGIKLPEWDYRSQSMLPDYCLLQTMEPRDSAPCQLPEKLRPSAAKVRAQVSSWRPDSIWLKRQWDGSEVDLDAAQEFVTNRQLGAGPAEMGLYRNFRRSMRDMACLLLADLSLSTDSWVSDEQRVVDVVQESMFLFAEALSATEDRFGLYGFSSKRRDHVRFLHIKGFDEPYSPQVRGRIDALRPGYYTRMGAGIRQSTALLSKQPAARRLLLILSDGKPNDLDIYEGRYGVEDTRMAVKEARQAGVKVFCVTIDKQASGYATTIFGQLGYRRIAQADRLPSLLPQIYLNLTQS</sequence>
<dbReference type="Gene3D" id="3.40.50.410">
    <property type="entry name" value="von Willebrand factor, type A domain"/>
    <property type="match status" value="1"/>
</dbReference>
<dbReference type="InterPro" id="IPR036465">
    <property type="entry name" value="vWFA_dom_sf"/>
</dbReference>
<evidence type="ECO:0000256" key="1">
    <source>
        <dbReference type="SAM" id="MobiDB-lite"/>
    </source>
</evidence>
<dbReference type="AlphaFoldDB" id="A0A1S7LLQ2"/>
<reference evidence="3" key="1">
    <citation type="submission" date="2015-04" db="EMBL/GenBank/DDBJ databases">
        <authorList>
            <person name="Syromyatnikov M.Y."/>
            <person name="Popov V.N."/>
        </authorList>
    </citation>
    <scope>NUCLEOTIDE SEQUENCE</scope>
    <source>
        <strain evidence="3">MO-1</strain>
    </source>
</reference>
<protein>
    <submittedName>
        <fullName evidence="3">Putative dinitrification protein NorD</fullName>
    </submittedName>
</protein>
<dbReference type="CDD" id="cd01454">
    <property type="entry name" value="vWA_norD_type"/>
    <property type="match status" value="1"/>
</dbReference>
<evidence type="ECO:0000259" key="2">
    <source>
        <dbReference type="PROSITE" id="PS50234"/>
    </source>
</evidence>
<dbReference type="Pfam" id="PF00092">
    <property type="entry name" value="VWA"/>
    <property type="match status" value="1"/>
</dbReference>
<proteinExistence type="predicted"/>
<dbReference type="InterPro" id="IPR002035">
    <property type="entry name" value="VWF_A"/>
</dbReference>